<dbReference type="PANTHER" id="PTHR10194">
    <property type="entry name" value="RAS GTPASE-ACTIVATING PROTEINS"/>
    <property type="match status" value="1"/>
</dbReference>
<keyword evidence="4" id="KW-1185">Reference proteome</keyword>
<organism evidence="3 4">
    <name type="scientific">Anaeromyces robustus</name>
    <dbReference type="NCBI Taxonomy" id="1754192"/>
    <lineage>
        <taxon>Eukaryota</taxon>
        <taxon>Fungi</taxon>
        <taxon>Fungi incertae sedis</taxon>
        <taxon>Chytridiomycota</taxon>
        <taxon>Chytridiomycota incertae sedis</taxon>
        <taxon>Neocallimastigomycetes</taxon>
        <taxon>Neocallimastigales</taxon>
        <taxon>Neocallimastigaceae</taxon>
        <taxon>Anaeromyces</taxon>
    </lineage>
</organism>
<dbReference type="PANTHER" id="PTHR10194:SF60">
    <property type="entry name" value="RAS GTPASE-ACTIVATING PROTEIN RASKOL"/>
    <property type="match status" value="1"/>
</dbReference>
<reference evidence="3 4" key="1">
    <citation type="submission" date="2016-08" db="EMBL/GenBank/DDBJ databases">
        <title>A Parts List for Fungal Cellulosomes Revealed by Comparative Genomics.</title>
        <authorList>
            <consortium name="DOE Joint Genome Institute"/>
            <person name="Haitjema C.H."/>
            <person name="Gilmore S.P."/>
            <person name="Henske J.K."/>
            <person name="Solomon K.V."/>
            <person name="De Groot R."/>
            <person name="Kuo A."/>
            <person name="Mondo S.J."/>
            <person name="Salamov A.A."/>
            <person name="Labutti K."/>
            <person name="Zhao Z."/>
            <person name="Chiniquy J."/>
            <person name="Barry K."/>
            <person name="Brewer H.M."/>
            <person name="Purvine S.O."/>
            <person name="Wright A.T."/>
            <person name="Boxma B."/>
            <person name="Van Alen T."/>
            <person name="Hackstein J.H."/>
            <person name="Baker S.E."/>
            <person name="Grigoriev I.V."/>
            <person name="O'Malley M.A."/>
        </authorList>
    </citation>
    <scope>NUCLEOTIDE SEQUENCE [LARGE SCALE GENOMIC DNA]</scope>
    <source>
        <strain evidence="3 4">S4</strain>
    </source>
</reference>
<dbReference type="InterPro" id="IPR023152">
    <property type="entry name" value="RasGAP_CS"/>
</dbReference>
<dbReference type="InterPro" id="IPR001936">
    <property type="entry name" value="RasGAP_dom"/>
</dbReference>
<evidence type="ECO:0000256" key="1">
    <source>
        <dbReference type="ARBA" id="ARBA00022468"/>
    </source>
</evidence>
<reference evidence="3 4" key="2">
    <citation type="submission" date="2016-08" db="EMBL/GenBank/DDBJ databases">
        <title>Pervasive Adenine N6-methylation of Active Genes in Fungi.</title>
        <authorList>
            <consortium name="DOE Joint Genome Institute"/>
            <person name="Mondo S.J."/>
            <person name="Dannebaum R.O."/>
            <person name="Kuo R.C."/>
            <person name="Labutti K."/>
            <person name="Haridas S."/>
            <person name="Kuo A."/>
            <person name="Salamov A."/>
            <person name="Ahrendt S.R."/>
            <person name="Lipzen A."/>
            <person name="Sullivan W."/>
            <person name="Andreopoulos W.B."/>
            <person name="Clum A."/>
            <person name="Lindquist E."/>
            <person name="Daum C."/>
            <person name="Ramamoorthy G.K."/>
            <person name="Gryganskyi A."/>
            <person name="Culley D."/>
            <person name="Magnuson J.K."/>
            <person name="James T.Y."/>
            <person name="O'Malley M.A."/>
            <person name="Stajich J.E."/>
            <person name="Spatafora J.W."/>
            <person name="Visel A."/>
            <person name="Grigoriev I.V."/>
        </authorList>
    </citation>
    <scope>NUCLEOTIDE SEQUENCE [LARGE SCALE GENOMIC DNA]</scope>
    <source>
        <strain evidence="3 4">S4</strain>
    </source>
</reference>
<dbReference type="STRING" id="1754192.A0A1Y1XMS2"/>
<dbReference type="InterPro" id="IPR008936">
    <property type="entry name" value="Rho_GTPase_activation_prot"/>
</dbReference>
<evidence type="ECO:0000313" key="3">
    <source>
        <dbReference type="EMBL" id="ORX87031.1"/>
    </source>
</evidence>
<dbReference type="Gene3D" id="1.10.506.10">
    <property type="entry name" value="GTPase Activation - p120gap, domain 1"/>
    <property type="match status" value="2"/>
</dbReference>
<feature type="domain" description="Ras-GAP" evidence="2">
    <location>
        <begin position="13"/>
        <end position="216"/>
    </location>
</feature>
<dbReference type="OrthoDB" id="775356at2759"/>
<dbReference type="Pfam" id="PF00616">
    <property type="entry name" value="RasGAP"/>
    <property type="match status" value="1"/>
</dbReference>
<comment type="caution">
    <text evidence="3">The sequence shown here is derived from an EMBL/GenBank/DDBJ whole genome shotgun (WGS) entry which is preliminary data.</text>
</comment>
<dbReference type="AlphaFoldDB" id="A0A1Y1XMS2"/>
<name>A0A1Y1XMS2_9FUNG</name>
<accession>A0A1Y1XMS2</accession>
<dbReference type="InterPro" id="IPR039360">
    <property type="entry name" value="Ras_GTPase"/>
</dbReference>
<dbReference type="SUPFAM" id="SSF48350">
    <property type="entry name" value="GTPase activation domain, GAP"/>
    <property type="match status" value="1"/>
</dbReference>
<proteinExistence type="predicted"/>
<keyword evidence="1" id="KW-0343">GTPase activation</keyword>
<dbReference type="EMBL" id="MCFG01000013">
    <property type="protein sequence ID" value="ORX87031.1"/>
    <property type="molecule type" value="Genomic_DNA"/>
</dbReference>
<dbReference type="GO" id="GO:0005096">
    <property type="term" value="F:GTPase activator activity"/>
    <property type="evidence" value="ECO:0007669"/>
    <property type="project" value="UniProtKB-KW"/>
</dbReference>
<dbReference type="PROSITE" id="PS50018">
    <property type="entry name" value="RAS_GTPASE_ACTIV_2"/>
    <property type="match status" value="1"/>
</dbReference>
<dbReference type="PROSITE" id="PS00509">
    <property type="entry name" value="RAS_GTPASE_ACTIV_1"/>
    <property type="match status" value="1"/>
</dbReference>
<protein>
    <submittedName>
        <fullName evidence="3">Rho GTPase activation protein</fullName>
    </submittedName>
</protein>
<sequence>MDSVNLLAKAVDSKDEAVREIITILNEENLAVPFLSNQCKMEISSTKVCETLFRGTSFCTKSVDYFMKLICKNYLEDTVGLIIKRIIKQHKNCEIDPKKLLDENGDYLVDSGQVPEENIENLKEYARLLLDSIIASFEYFPEELSELFNNIQSYAIKEFPKFKNVRFSCISAFIFLRLFSPAILNPQLFGLIDENLKRKEVRTLTLLSKFVQQTANLVEYNNSKENYMNVLNDLVKEYIPSIKKFINSISQVQQKSVMKPKKSLFNFGNINIFKKKTNDCNIPIEEKEKNQANLERRFSSVHRLINRNLDNIKKAMNNSIEEIRTFQKLKKVIEELNEKAGIKKK</sequence>
<dbReference type="Proteomes" id="UP000193944">
    <property type="component" value="Unassembled WGS sequence"/>
</dbReference>
<evidence type="ECO:0000313" key="4">
    <source>
        <dbReference type="Proteomes" id="UP000193944"/>
    </source>
</evidence>
<evidence type="ECO:0000259" key="2">
    <source>
        <dbReference type="PROSITE" id="PS50018"/>
    </source>
</evidence>
<gene>
    <name evidence="3" type="ORF">BCR32DRAFT_264510</name>
</gene>
<dbReference type="SMART" id="SM00323">
    <property type="entry name" value="RasGAP"/>
    <property type="match status" value="1"/>
</dbReference>